<dbReference type="AlphaFoldDB" id="A0A410WT81"/>
<dbReference type="RefSeq" id="WP_042229139.1">
    <property type="nucleotide sequence ID" value="NZ_CP026520.1"/>
</dbReference>
<feature type="transmembrane region" description="Helical" evidence="2">
    <location>
        <begin position="117"/>
        <end position="136"/>
    </location>
</feature>
<evidence type="ECO:0000313" key="4">
    <source>
        <dbReference type="EMBL" id="QAV17595.1"/>
    </source>
</evidence>
<evidence type="ECO:0000256" key="2">
    <source>
        <dbReference type="SAM" id="Phobius"/>
    </source>
</evidence>
<proteinExistence type="predicted"/>
<evidence type="ECO:0000313" key="5">
    <source>
        <dbReference type="Proteomes" id="UP000288943"/>
    </source>
</evidence>
<keyword evidence="2" id="KW-1133">Transmembrane helix</keyword>
<sequence>MTEEINKGKHEKSSNGLIGEALIVILITAFGYLAGYLYEVGYKDYYELPDMFVEVGLPTIIKSTWSLFRSIMITLLFINILSYLETRRVEISLSYISLMGYIGAFSILYNLGSIGTLAYGLFFAFTIIAYVIIPLVKYREIKSWIDRIFYTEKTGRNNIFKNISQKYGTKVTVIFLFFAIISCNMFLVQEKGKNDAREETEYLVTNTTEPMIVIDSYKDYFILAPVDIKNKTFTPQYKLLKQSKDTPDLPTFEKKKIGPLKPKE</sequence>
<evidence type="ECO:0000256" key="1">
    <source>
        <dbReference type="SAM" id="MobiDB-lite"/>
    </source>
</evidence>
<dbReference type="GeneID" id="95374738"/>
<evidence type="ECO:0000313" key="3">
    <source>
        <dbReference type="EMBL" id="MCY9595846.1"/>
    </source>
</evidence>
<reference evidence="3 6" key="2">
    <citation type="submission" date="2022-05" db="EMBL/GenBank/DDBJ databases">
        <title>Genome Sequencing of Bee-Associated Microbes.</title>
        <authorList>
            <person name="Dunlap C."/>
        </authorList>
    </citation>
    <scope>NUCLEOTIDE SEQUENCE [LARGE SCALE GENOMIC DNA]</scope>
    <source>
        <strain evidence="3 6">NRRL B-23120</strain>
    </source>
</reference>
<feature type="transmembrane region" description="Helical" evidence="2">
    <location>
        <begin position="21"/>
        <end position="38"/>
    </location>
</feature>
<gene>
    <name evidence="3" type="ORF">M5X16_08680</name>
    <name evidence="4" type="ORF">PC41400_07920</name>
</gene>
<reference evidence="4 5" key="1">
    <citation type="submission" date="2018-01" db="EMBL/GenBank/DDBJ databases">
        <title>The whole genome sequencing and assembly of Paenibacillus chitinolyticus KCCM 41400 strain.</title>
        <authorList>
            <person name="Kim J.-Y."/>
            <person name="Park M.-K."/>
            <person name="Lee Y.-J."/>
            <person name="Yi H."/>
            <person name="Bahn Y.-S."/>
            <person name="Kim J.F."/>
            <person name="Lee D.-W."/>
        </authorList>
    </citation>
    <scope>NUCLEOTIDE SEQUENCE [LARGE SCALE GENOMIC DNA]</scope>
    <source>
        <strain evidence="4 5">KCCM 41400</strain>
    </source>
</reference>
<feature type="transmembrane region" description="Helical" evidence="2">
    <location>
        <begin position="67"/>
        <end position="84"/>
    </location>
</feature>
<feature type="transmembrane region" description="Helical" evidence="2">
    <location>
        <begin position="91"/>
        <end position="111"/>
    </location>
</feature>
<dbReference type="Proteomes" id="UP001527202">
    <property type="component" value="Unassembled WGS sequence"/>
</dbReference>
<dbReference type="EMBL" id="CP026520">
    <property type="protein sequence ID" value="QAV17595.1"/>
    <property type="molecule type" value="Genomic_DNA"/>
</dbReference>
<keyword evidence="2" id="KW-0472">Membrane</keyword>
<organism evidence="4 5">
    <name type="scientific">Paenibacillus chitinolyticus</name>
    <dbReference type="NCBI Taxonomy" id="79263"/>
    <lineage>
        <taxon>Bacteria</taxon>
        <taxon>Bacillati</taxon>
        <taxon>Bacillota</taxon>
        <taxon>Bacilli</taxon>
        <taxon>Bacillales</taxon>
        <taxon>Paenibacillaceae</taxon>
        <taxon>Paenibacillus</taxon>
    </lineage>
</organism>
<keyword evidence="2" id="KW-0812">Transmembrane</keyword>
<accession>A0A410WT81</accession>
<dbReference type="KEGG" id="pchi:PC41400_07920"/>
<evidence type="ECO:0000313" key="6">
    <source>
        <dbReference type="Proteomes" id="UP001527202"/>
    </source>
</evidence>
<dbReference type="Proteomes" id="UP000288943">
    <property type="component" value="Chromosome"/>
</dbReference>
<dbReference type="OrthoDB" id="2989893at2"/>
<feature type="region of interest" description="Disordered" evidence="1">
    <location>
        <begin position="244"/>
        <end position="264"/>
    </location>
</feature>
<dbReference type="EMBL" id="JAMDMJ010000008">
    <property type="protein sequence ID" value="MCY9595846.1"/>
    <property type="molecule type" value="Genomic_DNA"/>
</dbReference>
<feature type="transmembrane region" description="Helical" evidence="2">
    <location>
        <begin position="171"/>
        <end position="188"/>
    </location>
</feature>
<protein>
    <submittedName>
        <fullName evidence="4">Uncharacterized protein</fullName>
    </submittedName>
</protein>
<keyword evidence="6" id="KW-1185">Reference proteome</keyword>
<name>A0A410WT81_9BACL</name>